<evidence type="ECO:0000313" key="2">
    <source>
        <dbReference type="Proteomes" id="UP000192266"/>
    </source>
</evidence>
<dbReference type="InterPro" id="IPR013780">
    <property type="entry name" value="Glyco_hydro_b"/>
</dbReference>
<dbReference type="STRING" id="645990.SAMN00120144_0139"/>
<keyword evidence="2" id="KW-1185">Reference proteome</keyword>
<reference evidence="1 2" key="1">
    <citation type="submission" date="2017-04" db="EMBL/GenBank/DDBJ databases">
        <authorList>
            <person name="Afonso C.L."/>
            <person name="Miller P.J."/>
            <person name="Scott M.A."/>
            <person name="Spackman E."/>
            <person name="Goraichik I."/>
            <person name="Dimitrov K.M."/>
            <person name="Suarez D.L."/>
            <person name="Swayne D.E."/>
        </authorList>
    </citation>
    <scope>NUCLEOTIDE SEQUENCE [LARGE SCALE GENOMIC DNA]</scope>
    <source>
        <strain evidence="1 2">DSM 11622</strain>
    </source>
</reference>
<proteinExistence type="predicted"/>
<accession>A0A1W1W138</accession>
<dbReference type="Gene3D" id="2.60.40.1180">
    <property type="entry name" value="Golgi alpha-mannosidase II"/>
    <property type="match status" value="1"/>
</dbReference>
<dbReference type="AlphaFoldDB" id="A0A1W1W138"/>
<name>A0A1W1W138_9BACT</name>
<evidence type="ECO:0000313" key="1">
    <source>
        <dbReference type="EMBL" id="SMB99337.1"/>
    </source>
</evidence>
<dbReference type="SUPFAM" id="SSF51011">
    <property type="entry name" value="Glycosyl hydrolase domain"/>
    <property type="match status" value="1"/>
</dbReference>
<sequence>MLVVLNFSSEKRGWALPNNLKLGGQPWLNNYLTFTPAATLALLPWQALVLPLR</sequence>
<gene>
    <name evidence="1" type="ORF">SAMN00120144_0139</name>
</gene>
<protein>
    <submittedName>
        <fullName evidence="1">Oligo-1,6-glucosidase</fullName>
    </submittedName>
</protein>
<dbReference type="Proteomes" id="UP000192266">
    <property type="component" value="Unassembled WGS sequence"/>
</dbReference>
<organism evidence="1 2">
    <name type="scientific">Hymenobacter roseosalivarius DSM 11622</name>
    <dbReference type="NCBI Taxonomy" id="645990"/>
    <lineage>
        <taxon>Bacteria</taxon>
        <taxon>Pseudomonadati</taxon>
        <taxon>Bacteroidota</taxon>
        <taxon>Cytophagia</taxon>
        <taxon>Cytophagales</taxon>
        <taxon>Hymenobacteraceae</taxon>
        <taxon>Hymenobacter</taxon>
    </lineage>
</organism>
<dbReference type="EMBL" id="FWWW01000091">
    <property type="protein sequence ID" value="SMB99337.1"/>
    <property type="molecule type" value="Genomic_DNA"/>
</dbReference>